<dbReference type="InterPro" id="IPR016164">
    <property type="entry name" value="FAD-linked_Oxase-like_C"/>
</dbReference>
<dbReference type="Gene3D" id="3.30.70.2740">
    <property type="match status" value="1"/>
</dbReference>
<dbReference type="FunFam" id="3.30.70.2740:FF:000001">
    <property type="entry name" value="D-lactate dehydrogenase mitochondrial"/>
    <property type="match status" value="1"/>
</dbReference>
<dbReference type="GO" id="GO:0004458">
    <property type="term" value="F:D-lactate dehydrogenase (cytochrome) activity"/>
    <property type="evidence" value="ECO:0007669"/>
    <property type="project" value="UniProtKB-EC"/>
</dbReference>
<dbReference type="AlphaFoldDB" id="A0ABD3PFE8"/>
<dbReference type="EC" id="1.1.2.4" evidence="6"/>
<organism evidence="8 9">
    <name type="scientific">Cyclotella cryptica</name>
    <dbReference type="NCBI Taxonomy" id="29204"/>
    <lineage>
        <taxon>Eukaryota</taxon>
        <taxon>Sar</taxon>
        <taxon>Stramenopiles</taxon>
        <taxon>Ochrophyta</taxon>
        <taxon>Bacillariophyta</taxon>
        <taxon>Coscinodiscophyceae</taxon>
        <taxon>Thalassiosirophycidae</taxon>
        <taxon>Stephanodiscales</taxon>
        <taxon>Stephanodiscaceae</taxon>
        <taxon>Cyclotella</taxon>
    </lineage>
</organism>
<dbReference type="InterPro" id="IPR016169">
    <property type="entry name" value="FAD-bd_PCMH_sub2"/>
</dbReference>
<dbReference type="InterPro" id="IPR051264">
    <property type="entry name" value="FAD-oxidored/transferase_4"/>
</dbReference>
<comment type="caution">
    <text evidence="8">The sequence shown here is derived from an EMBL/GenBank/DDBJ whole genome shotgun (WGS) entry which is preliminary data.</text>
</comment>
<evidence type="ECO:0000256" key="6">
    <source>
        <dbReference type="ARBA" id="ARBA00038897"/>
    </source>
</evidence>
<dbReference type="PANTHER" id="PTHR43716">
    <property type="entry name" value="D-2-HYDROXYGLUTARATE DEHYDROGENASE, MITOCHONDRIAL"/>
    <property type="match status" value="1"/>
</dbReference>
<dbReference type="PANTHER" id="PTHR43716:SF1">
    <property type="entry name" value="D-2-HYDROXYGLUTARATE DEHYDROGENASE, MITOCHONDRIAL"/>
    <property type="match status" value="1"/>
</dbReference>
<dbReference type="PROSITE" id="PS51387">
    <property type="entry name" value="FAD_PCMH"/>
    <property type="match status" value="1"/>
</dbReference>
<proteinExistence type="inferred from homology"/>
<dbReference type="Pfam" id="PF02913">
    <property type="entry name" value="FAD-oxidase_C"/>
    <property type="match status" value="1"/>
</dbReference>
<keyword evidence="9" id="KW-1185">Reference proteome</keyword>
<keyword evidence="5" id="KW-0560">Oxidoreductase</keyword>
<evidence type="ECO:0000313" key="9">
    <source>
        <dbReference type="Proteomes" id="UP001516023"/>
    </source>
</evidence>
<dbReference type="FunFam" id="3.30.43.10:FF:000011">
    <property type="entry name" value="D-lactate dehydrogenase (Cytochrome)"/>
    <property type="match status" value="1"/>
</dbReference>
<comment type="cofactor">
    <cofactor evidence="1">
        <name>FAD</name>
        <dbReference type="ChEBI" id="CHEBI:57692"/>
    </cofactor>
</comment>
<dbReference type="EMBL" id="JABMIG020000196">
    <property type="protein sequence ID" value="KAL3786359.1"/>
    <property type="molecule type" value="Genomic_DNA"/>
</dbReference>
<comment type="similarity">
    <text evidence="2">Belongs to the FAD-binding oxidoreductase/transferase type 4 family.</text>
</comment>
<evidence type="ECO:0000256" key="5">
    <source>
        <dbReference type="ARBA" id="ARBA00023002"/>
    </source>
</evidence>
<dbReference type="InterPro" id="IPR006094">
    <property type="entry name" value="Oxid_FAD_bind_N"/>
</dbReference>
<dbReference type="Gene3D" id="1.10.45.10">
    <property type="entry name" value="Vanillyl-alcohol Oxidase, Chain A, domain 4"/>
    <property type="match status" value="1"/>
</dbReference>
<dbReference type="Gene3D" id="3.30.70.2190">
    <property type="match status" value="1"/>
</dbReference>
<feature type="domain" description="FAD-binding PCMH-type" evidence="7">
    <location>
        <begin position="124"/>
        <end position="322"/>
    </location>
</feature>
<protein>
    <recommendedName>
        <fullName evidence="6">D-lactate dehydrogenase (cytochrome)</fullName>
        <ecNumber evidence="6">1.1.2.4</ecNumber>
    </recommendedName>
</protein>
<dbReference type="InterPro" id="IPR016166">
    <property type="entry name" value="FAD-bd_PCMH"/>
</dbReference>
<keyword evidence="3" id="KW-0285">Flavoprotein</keyword>
<name>A0ABD3PFE8_9STRA</name>
<accession>A0ABD3PFE8</accession>
<evidence type="ECO:0000256" key="2">
    <source>
        <dbReference type="ARBA" id="ARBA00008000"/>
    </source>
</evidence>
<evidence type="ECO:0000313" key="8">
    <source>
        <dbReference type="EMBL" id="KAL3786359.1"/>
    </source>
</evidence>
<dbReference type="SUPFAM" id="SSF56176">
    <property type="entry name" value="FAD-binding/transporter-associated domain-like"/>
    <property type="match status" value="1"/>
</dbReference>
<gene>
    <name evidence="8" type="ORF">HJC23_000601</name>
</gene>
<evidence type="ECO:0000256" key="4">
    <source>
        <dbReference type="ARBA" id="ARBA00022827"/>
    </source>
</evidence>
<evidence type="ECO:0000259" key="7">
    <source>
        <dbReference type="PROSITE" id="PS51387"/>
    </source>
</evidence>
<sequence>MTTTAISALPAGLARSIKRGEMITKCTRSNLRRNTSSECIFAAPGRSWHGSPCWPRSSSRRAAKQRLTRSFSNAAPASLRSPNEDDLTHFRSILAPHQIVTTLGNSSNSRNDLDPYNRDWTNRYQGHSSLVLRPQSTQQVSSILAYCHERRIPLVPRGGNTGLCGGSTPLSNEVVLSLEYMNVIHSLDASSGILSAQAGCILHDLHEYASQRGYLFPLEIGSKGTCQIGGNVSTNAGGQYYYRWGGLHGNVVGMEVVLPDGRVLRLNMAEGRSDVHGGMDSAASVGGCHRKDNTGYDLKHLFIGAEGTLGVITEVAVACPPLPTSKHAVMIVCESYSTVLEVLVAAKEELGEILSAMELMDWQTLTLVRGSLGDSSVSGEALLLDEMLDTKNDSTTASSPPLSQSTATTPQSPLYILVETQGSNSEHDASKMDSFLTRLYDSLTIRNGFLATDSKRIHTLWNIREACNPAVSRSGYVYKYDVSVPIEEYMDVAAEVKETLSSQGSSFFPETAVCVWGHLADGNAHINVVTPGIFTKDESLASHVDESVYGSVLRRRGSISAEHGIGQSKSEILGKIKDRSVLDVMVQLKQLFDPHGIMNPGKVLTSDMVSNMKS</sequence>
<dbReference type="InterPro" id="IPR004113">
    <property type="entry name" value="FAD-bd_oxidored_4_C"/>
</dbReference>
<dbReference type="FunFam" id="1.10.45.10:FF:000001">
    <property type="entry name" value="D-lactate dehydrogenase mitochondrial"/>
    <property type="match status" value="1"/>
</dbReference>
<dbReference type="Pfam" id="PF01565">
    <property type="entry name" value="FAD_binding_4"/>
    <property type="match status" value="1"/>
</dbReference>
<evidence type="ECO:0000256" key="3">
    <source>
        <dbReference type="ARBA" id="ARBA00022630"/>
    </source>
</evidence>
<evidence type="ECO:0000256" key="1">
    <source>
        <dbReference type="ARBA" id="ARBA00001974"/>
    </source>
</evidence>
<reference evidence="8 9" key="1">
    <citation type="journal article" date="2020" name="G3 (Bethesda)">
        <title>Improved Reference Genome for Cyclotella cryptica CCMP332, a Model for Cell Wall Morphogenesis, Salinity Adaptation, and Lipid Production in Diatoms (Bacillariophyta).</title>
        <authorList>
            <person name="Roberts W.R."/>
            <person name="Downey K.M."/>
            <person name="Ruck E.C."/>
            <person name="Traller J.C."/>
            <person name="Alverson A.J."/>
        </authorList>
    </citation>
    <scope>NUCLEOTIDE SEQUENCE [LARGE SCALE GENOMIC DNA]</scope>
    <source>
        <strain evidence="8 9">CCMP332</strain>
    </source>
</reference>
<keyword evidence="4" id="KW-0274">FAD</keyword>
<dbReference type="InterPro" id="IPR036318">
    <property type="entry name" value="FAD-bd_PCMH-like_sf"/>
</dbReference>
<dbReference type="Proteomes" id="UP001516023">
    <property type="component" value="Unassembled WGS sequence"/>
</dbReference>
<dbReference type="SUPFAM" id="SSF55103">
    <property type="entry name" value="FAD-linked oxidases, C-terminal domain"/>
    <property type="match status" value="1"/>
</dbReference>
<dbReference type="Gene3D" id="3.30.465.10">
    <property type="match status" value="1"/>
</dbReference>
<dbReference type="Gene3D" id="3.30.43.10">
    <property type="entry name" value="Uridine Diphospho-n-acetylenolpyruvylglucosamine Reductase, domain 2"/>
    <property type="match status" value="1"/>
</dbReference>
<dbReference type="InterPro" id="IPR016171">
    <property type="entry name" value="Vanillyl_alc_oxidase_C-sub2"/>
</dbReference>
<dbReference type="InterPro" id="IPR016167">
    <property type="entry name" value="FAD-bd_PCMH_sub1"/>
</dbReference>